<dbReference type="OrthoDB" id="9804720at2"/>
<evidence type="ECO:0000256" key="1">
    <source>
        <dbReference type="ARBA" id="ARBA00005450"/>
    </source>
</evidence>
<evidence type="ECO:0000313" key="12">
    <source>
        <dbReference type="EMBL" id="AKZ65782.1"/>
    </source>
</evidence>
<dbReference type="GO" id="GO:0005525">
    <property type="term" value="F:GTP binding"/>
    <property type="evidence" value="ECO:0007669"/>
    <property type="project" value="UniProtKB-UniRule"/>
</dbReference>
<dbReference type="InterPro" id="IPR004780">
    <property type="entry name" value="SRP"/>
</dbReference>
<keyword evidence="6 9" id="KW-0733">Signal recognition particle</keyword>
<comment type="subunit">
    <text evidence="9">Part of the signal recognition particle protein translocation system, which is composed of SRP and FtsY. SRP is a ribonucleoprotein composed of Ffh and a 4.5S RNA molecule.</text>
</comment>
<dbReference type="Proteomes" id="UP000056466">
    <property type="component" value="Chromosome"/>
</dbReference>
<evidence type="ECO:0000256" key="9">
    <source>
        <dbReference type="HAMAP-Rule" id="MF_00306"/>
    </source>
</evidence>
<keyword evidence="7 9" id="KW-0687">Ribonucleoprotein</keyword>
<dbReference type="InterPro" id="IPR042101">
    <property type="entry name" value="SRP54_N_sf"/>
</dbReference>
<keyword evidence="13" id="KW-1185">Reference proteome</keyword>
<dbReference type="KEGG" id="bcig:AB162_175"/>
<keyword evidence="4 9" id="KW-0694">RNA-binding</keyword>
<evidence type="ECO:0000259" key="11">
    <source>
        <dbReference type="PROSITE" id="PS00300"/>
    </source>
</evidence>
<dbReference type="Pfam" id="PF02881">
    <property type="entry name" value="SRP54_N"/>
    <property type="match status" value="1"/>
</dbReference>
<dbReference type="SUPFAM" id="SSF52540">
    <property type="entry name" value="P-loop containing nucleoside triphosphate hydrolases"/>
    <property type="match status" value="1"/>
</dbReference>
<evidence type="ECO:0000256" key="10">
    <source>
        <dbReference type="SAM" id="Coils"/>
    </source>
</evidence>
<evidence type="ECO:0000256" key="8">
    <source>
        <dbReference type="ARBA" id="ARBA00048027"/>
    </source>
</evidence>
<keyword evidence="10" id="KW-0175">Coiled coil</keyword>
<dbReference type="CDD" id="cd18539">
    <property type="entry name" value="SRP_G"/>
    <property type="match status" value="1"/>
</dbReference>
<evidence type="ECO:0000256" key="3">
    <source>
        <dbReference type="ARBA" id="ARBA00022801"/>
    </source>
</evidence>
<dbReference type="InterPro" id="IPR022941">
    <property type="entry name" value="SRP54"/>
</dbReference>
<feature type="coiled-coil region" evidence="10">
    <location>
        <begin position="416"/>
        <end position="443"/>
    </location>
</feature>
<comment type="catalytic activity">
    <reaction evidence="8 9">
        <text>GTP + H2O = GDP + phosphate + H(+)</text>
        <dbReference type="Rhea" id="RHEA:19669"/>
        <dbReference type="ChEBI" id="CHEBI:15377"/>
        <dbReference type="ChEBI" id="CHEBI:15378"/>
        <dbReference type="ChEBI" id="CHEBI:37565"/>
        <dbReference type="ChEBI" id="CHEBI:43474"/>
        <dbReference type="ChEBI" id="CHEBI:58189"/>
        <dbReference type="EC" id="3.6.5.4"/>
    </reaction>
</comment>
<feature type="binding site" evidence="9">
    <location>
        <begin position="192"/>
        <end position="196"/>
    </location>
    <ligand>
        <name>GTP</name>
        <dbReference type="ChEBI" id="CHEBI:37565"/>
    </ligand>
</feature>
<dbReference type="InterPro" id="IPR000897">
    <property type="entry name" value="SRP54_GTPase_dom"/>
</dbReference>
<feature type="binding site" evidence="9">
    <location>
        <begin position="109"/>
        <end position="116"/>
    </location>
    <ligand>
        <name>GTP</name>
        <dbReference type="ChEBI" id="CHEBI:37565"/>
    </ligand>
</feature>
<dbReference type="GO" id="GO:0008312">
    <property type="term" value="F:7S RNA binding"/>
    <property type="evidence" value="ECO:0007669"/>
    <property type="project" value="InterPro"/>
</dbReference>
<dbReference type="InterPro" id="IPR027417">
    <property type="entry name" value="P-loop_NTPase"/>
</dbReference>
<dbReference type="InterPro" id="IPR004125">
    <property type="entry name" value="Signal_recog_particle_SRP54_M"/>
</dbReference>
<keyword evidence="5 9" id="KW-0342">GTP-binding</keyword>
<name>A0A0K2BKR3_9GAMM</name>
<evidence type="ECO:0000256" key="7">
    <source>
        <dbReference type="ARBA" id="ARBA00023274"/>
    </source>
</evidence>
<dbReference type="PANTHER" id="PTHR11564:SF5">
    <property type="entry name" value="SIGNAL RECOGNITION PARTICLE SUBUNIT SRP54"/>
    <property type="match status" value="1"/>
</dbReference>
<evidence type="ECO:0000256" key="5">
    <source>
        <dbReference type="ARBA" id="ARBA00023134"/>
    </source>
</evidence>
<dbReference type="Pfam" id="PF00448">
    <property type="entry name" value="SRP54"/>
    <property type="match status" value="1"/>
</dbReference>
<dbReference type="InterPro" id="IPR013822">
    <property type="entry name" value="Signal_recog_particl_SRP54_hlx"/>
</dbReference>
<evidence type="ECO:0000256" key="6">
    <source>
        <dbReference type="ARBA" id="ARBA00023135"/>
    </source>
</evidence>
<comment type="domain">
    <text evidence="9">Composed of three domains: the N-terminal N domain, which is responsible for interactions with the ribosome, the central G domain, which binds GTP, and the C-terminal M domain, which binds the RNA and the signal sequence of the RNC.</text>
</comment>
<proteinExistence type="inferred from homology"/>
<dbReference type="EMBL" id="CP011787">
    <property type="protein sequence ID" value="AKZ65782.1"/>
    <property type="molecule type" value="Genomic_DNA"/>
</dbReference>
<keyword evidence="2 9" id="KW-0547">Nucleotide-binding</keyword>
<dbReference type="Gene3D" id="1.20.120.140">
    <property type="entry name" value="Signal recognition particle SRP54, nucleotide-binding domain"/>
    <property type="match status" value="1"/>
</dbReference>
<accession>A0A0K2BKR3</accession>
<dbReference type="SMART" id="SM00963">
    <property type="entry name" value="SRP54_N"/>
    <property type="match status" value="1"/>
</dbReference>
<organism evidence="12 13">
    <name type="scientific">Candidatus Palibaumannia cicadellinicola</name>
    <dbReference type="NCBI Taxonomy" id="186490"/>
    <lineage>
        <taxon>Bacteria</taxon>
        <taxon>Pseudomonadati</taxon>
        <taxon>Pseudomonadota</taxon>
        <taxon>Gammaproteobacteria</taxon>
        <taxon>Candidatus Palibaumannia</taxon>
    </lineage>
</organism>
<dbReference type="Pfam" id="PF02978">
    <property type="entry name" value="SRP_SPB"/>
    <property type="match status" value="1"/>
</dbReference>
<dbReference type="PROSITE" id="PS00300">
    <property type="entry name" value="SRP54"/>
    <property type="match status" value="1"/>
</dbReference>
<comment type="similarity">
    <text evidence="1 9">Belongs to the GTP-binding SRP family. SRP54 subfamily.</text>
</comment>
<comment type="subcellular location">
    <subcellularLocation>
        <location evidence="9">Cytoplasm</location>
    </subcellularLocation>
    <text evidence="9">The SRP-RNC complex is targeted to the cytoplasmic membrane.</text>
</comment>
<sequence length="446" mass="49956">MNIFKYLSDKLSNALRNVSDQGRLTEVNIKETLREVRMALLEADVALQVVQDFISRVKDKALSNKVNNSLTPGQEFIKIVRIELVNAIGNNNNYLNLSTQPPAVVLIVGQQGVGKTTSVGKLGKYLRDTNNKKVLSVSADIYRPSAIKQLSILTHQAGIDFFSSQTYQKPVDIVNQALIQAKKNFYDVLLVDTAGRLHINDFMMNEIISIHAAIKPVETLFVVDAMTGQDIAKSAKVFNRVLPITGVILTKVDGNARCGAALSIRYLTGKPIKFLSLGEKLDTFEQFYPDRLVDRILGMGDVLSLIENIERKVDSVQANKLVSKLNHGDSFDMLDFLNQIKQIRNIGGMASMINKLPGMSKLPDSLKLQMHDNKILVRMEAIISSMTAQERSKPEIIKGSRKRRIAAGSGMQVQDVNRLLKQFEELQRMIKQMKNMKKRWNSKNDA</sequence>
<dbReference type="GO" id="GO:0003924">
    <property type="term" value="F:GTPase activity"/>
    <property type="evidence" value="ECO:0007669"/>
    <property type="project" value="UniProtKB-UniRule"/>
</dbReference>
<dbReference type="InterPro" id="IPR003593">
    <property type="entry name" value="AAA+_ATPase"/>
</dbReference>
<gene>
    <name evidence="9 12" type="primary">ffh</name>
    <name evidence="12" type="ORF">AB162_175</name>
</gene>
<dbReference type="SMART" id="SM00382">
    <property type="entry name" value="AAA"/>
    <property type="match status" value="1"/>
</dbReference>
<dbReference type="PATRIC" id="fig|186490.8.peg.167"/>
<dbReference type="InterPro" id="IPR036891">
    <property type="entry name" value="Signal_recog_part_SRP54_M_sf"/>
</dbReference>
<dbReference type="Gene3D" id="1.10.260.30">
    <property type="entry name" value="Signal recognition particle, SRP54 subunit, M-domain"/>
    <property type="match status" value="1"/>
</dbReference>
<feature type="domain" description="SRP54-type proteins GTP-binding" evidence="11">
    <location>
        <begin position="271"/>
        <end position="284"/>
    </location>
</feature>
<reference evidence="12 13" key="1">
    <citation type="submission" date="2015-06" db="EMBL/GenBank/DDBJ databases">
        <title>Lineage-specific patterns of genome deterioration in obligate symbionts.</title>
        <authorList>
            <person name="Bennett G.M."/>
            <person name="McCutcheon J.P."/>
            <person name="McDonald B.R."/>
            <person name="Moran N.A."/>
        </authorList>
    </citation>
    <scope>NUCLEOTIDE SEQUENCE [LARGE SCALE GENOMIC DNA]</scope>
    <source>
        <strain evidence="12 13">B-GSS</strain>
    </source>
</reference>
<dbReference type="NCBIfam" id="TIGR00959">
    <property type="entry name" value="ffh"/>
    <property type="match status" value="1"/>
</dbReference>
<dbReference type="SUPFAM" id="SSF47446">
    <property type="entry name" value="Signal peptide-binding domain"/>
    <property type="match status" value="1"/>
</dbReference>
<dbReference type="PANTHER" id="PTHR11564">
    <property type="entry name" value="SIGNAL RECOGNITION PARTICLE 54K PROTEIN SRP54"/>
    <property type="match status" value="1"/>
</dbReference>
<evidence type="ECO:0000256" key="2">
    <source>
        <dbReference type="ARBA" id="ARBA00022741"/>
    </source>
</evidence>
<dbReference type="SMART" id="SM00962">
    <property type="entry name" value="SRP54"/>
    <property type="match status" value="1"/>
</dbReference>
<dbReference type="HAMAP" id="MF_00306">
    <property type="entry name" value="SRP54"/>
    <property type="match status" value="1"/>
</dbReference>
<dbReference type="GO" id="GO:0048500">
    <property type="term" value="C:signal recognition particle"/>
    <property type="evidence" value="ECO:0007669"/>
    <property type="project" value="UniProtKB-UniRule"/>
</dbReference>
<keyword evidence="3 9" id="KW-0378">Hydrolase</keyword>
<evidence type="ECO:0000313" key="13">
    <source>
        <dbReference type="Proteomes" id="UP000056466"/>
    </source>
</evidence>
<keyword evidence="9" id="KW-0963">Cytoplasm</keyword>
<dbReference type="Gene3D" id="3.40.50.300">
    <property type="entry name" value="P-loop containing nucleotide triphosphate hydrolases"/>
    <property type="match status" value="1"/>
</dbReference>
<dbReference type="EC" id="3.6.5.4" evidence="9"/>
<comment type="function">
    <text evidence="9">Involved in targeting and insertion of nascent membrane proteins into the cytoplasmic membrane. Binds to the hydrophobic signal sequence of the ribosome-nascent chain (RNC) as it emerges from the ribosomes. The SRP-RNC complex is then targeted to the cytoplasmic membrane where it interacts with the SRP receptor FtsY. Interaction with FtsY leads to the transfer of the RNC complex to the Sec translocase for insertion into the membrane, the hydrolysis of GTP by both Ffh and FtsY, and the dissociation of the SRP-FtsY complex into the individual components.</text>
</comment>
<dbReference type="AlphaFoldDB" id="A0A0K2BKR3"/>
<feature type="binding site" evidence="9">
    <location>
        <begin position="250"/>
        <end position="253"/>
    </location>
    <ligand>
        <name>GTP</name>
        <dbReference type="ChEBI" id="CHEBI:37565"/>
    </ligand>
</feature>
<evidence type="ECO:0000256" key="4">
    <source>
        <dbReference type="ARBA" id="ARBA00022884"/>
    </source>
</evidence>
<protein>
    <recommendedName>
        <fullName evidence="9">Signal recognition particle protein</fullName>
        <ecNumber evidence="9">3.6.5.4</ecNumber>
    </recommendedName>
    <alternativeName>
        <fullName evidence="9">Fifty-four homolog</fullName>
    </alternativeName>
</protein>
<dbReference type="GO" id="GO:0006614">
    <property type="term" value="P:SRP-dependent cotranslational protein targeting to membrane"/>
    <property type="evidence" value="ECO:0007669"/>
    <property type="project" value="InterPro"/>
</dbReference>